<feature type="signal peptide" evidence="1">
    <location>
        <begin position="1"/>
        <end position="19"/>
    </location>
</feature>
<evidence type="ECO:0000313" key="3">
    <source>
        <dbReference type="Proteomes" id="UP000244810"/>
    </source>
</evidence>
<dbReference type="EMBL" id="QDDR01000011">
    <property type="protein sequence ID" value="PVE45900.1"/>
    <property type="molecule type" value="Genomic_DNA"/>
</dbReference>
<keyword evidence="3" id="KW-1185">Reference proteome</keyword>
<sequence>MRQPLLLAAAFLLPLPAVAQLQPGFWSFPGQPTLPEAELAALCVTGFSLVLSDGGSLSYLPGEGGALWQDSAMTCVPDGADAWTCEGWVDNGAGPEASRHSTSASTEDGALRLETRVEGQSGQPVVTWPQPCPPAAVRAALALGIMPRD</sequence>
<gene>
    <name evidence="2" type="ORF">DDE23_18975</name>
</gene>
<name>A0A2T7UMF9_9RHOB</name>
<evidence type="ECO:0008006" key="4">
    <source>
        <dbReference type="Google" id="ProtNLM"/>
    </source>
</evidence>
<organism evidence="2 3">
    <name type="scientific">Pararhodobacter aggregans</name>
    <dbReference type="NCBI Taxonomy" id="404875"/>
    <lineage>
        <taxon>Bacteria</taxon>
        <taxon>Pseudomonadati</taxon>
        <taxon>Pseudomonadota</taxon>
        <taxon>Alphaproteobacteria</taxon>
        <taxon>Rhodobacterales</taxon>
        <taxon>Paracoccaceae</taxon>
        <taxon>Pararhodobacter</taxon>
    </lineage>
</organism>
<dbReference type="RefSeq" id="WP_107754882.1">
    <property type="nucleotide sequence ID" value="NZ_QBKF01000017.1"/>
</dbReference>
<dbReference type="OrthoDB" id="7871184at2"/>
<proteinExistence type="predicted"/>
<evidence type="ECO:0000313" key="2">
    <source>
        <dbReference type="EMBL" id="PVE45900.1"/>
    </source>
</evidence>
<evidence type="ECO:0000256" key="1">
    <source>
        <dbReference type="SAM" id="SignalP"/>
    </source>
</evidence>
<accession>A0A2T7UMF9</accession>
<keyword evidence="1" id="KW-0732">Signal</keyword>
<dbReference type="Proteomes" id="UP000244810">
    <property type="component" value="Unassembled WGS sequence"/>
</dbReference>
<feature type="chain" id="PRO_5015787925" description="DUF2147 domain-containing protein" evidence="1">
    <location>
        <begin position="20"/>
        <end position="149"/>
    </location>
</feature>
<reference evidence="2 3" key="1">
    <citation type="journal article" date="2011" name="Syst. Appl. Microbiol.">
        <title>Defluviimonas denitrificans gen. nov., sp. nov., and Pararhodobacter aggregans gen. nov., sp. nov., non-phototrophic Rhodobacteraceae from the biofilter of a marine aquaculture.</title>
        <authorList>
            <person name="Foesel B.U."/>
            <person name="Drake H.L."/>
            <person name="Schramm A."/>
        </authorList>
    </citation>
    <scope>NUCLEOTIDE SEQUENCE [LARGE SCALE GENOMIC DNA]</scope>
    <source>
        <strain evidence="2 3">D1-19</strain>
    </source>
</reference>
<comment type="caution">
    <text evidence="2">The sequence shown here is derived from an EMBL/GenBank/DDBJ whole genome shotgun (WGS) entry which is preliminary data.</text>
</comment>
<dbReference type="AlphaFoldDB" id="A0A2T7UMF9"/>
<protein>
    <recommendedName>
        <fullName evidence="4">DUF2147 domain-containing protein</fullName>
    </recommendedName>
</protein>